<protein>
    <recommendedName>
        <fullName evidence="2">Serine hydrolase domain-containing protein</fullName>
    </recommendedName>
</protein>
<dbReference type="PANTHER" id="PTHR48070">
    <property type="entry name" value="ESTERASE OVCA2"/>
    <property type="match status" value="1"/>
</dbReference>
<dbReference type="EMBL" id="BOPL01000010">
    <property type="protein sequence ID" value="GIK06342.1"/>
    <property type="molecule type" value="Genomic_DNA"/>
</dbReference>
<dbReference type="GO" id="GO:0016787">
    <property type="term" value="F:hydrolase activity"/>
    <property type="evidence" value="ECO:0007669"/>
    <property type="project" value="UniProtKB-KW"/>
</dbReference>
<name>A0A9P3F5F4_ASPVI</name>
<dbReference type="InterPro" id="IPR005645">
    <property type="entry name" value="FSH-like_dom"/>
</dbReference>
<dbReference type="OrthoDB" id="414698at2759"/>
<keyword evidence="1" id="KW-0378">Hydrolase</keyword>
<feature type="domain" description="Serine hydrolase" evidence="2">
    <location>
        <begin position="1"/>
        <end position="283"/>
    </location>
</feature>
<evidence type="ECO:0000256" key="1">
    <source>
        <dbReference type="ARBA" id="ARBA00022801"/>
    </source>
</evidence>
<dbReference type="Pfam" id="PF03959">
    <property type="entry name" value="FSH1"/>
    <property type="match status" value="1"/>
</dbReference>
<proteinExistence type="predicted"/>
<dbReference type="InterPro" id="IPR050593">
    <property type="entry name" value="LovG"/>
</dbReference>
<dbReference type="AlphaFoldDB" id="A0A9P3F5F4"/>
<evidence type="ECO:0000259" key="2">
    <source>
        <dbReference type="Pfam" id="PF03959"/>
    </source>
</evidence>
<sequence>MKILCLHGMGTSSDIFEFQTQSLRSLLPAHFEFLFVDGDYMCQPADGVASIFPPPFLCYYPEPDKDAVERALSTLRNVVEEEGPFDGVIGYSQGASLAASYMLDCQSTHPLKPPPFQFAMLVCSSLPFSSSPSRSTDVTEAYAIFKQRLKEQTGCQQTRDDFDDCWKVLGSPTARSVCSDSDSECEKTADAGLYALTPTLLPPNTEDIPAWSEPISDGKHSRVYTWDPKVSSSRISIPSAHVYGGLDPYVHQSKELVKLCNPEFTFTYDHGKGHDFPRSTYVAETMATMILRLVELTNRGT</sequence>
<evidence type="ECO:0000313" key="3">
    <source>
        <dbReference type="EMBL" id="GIK06342.1"/>
    </source>
</evidence>
<dbReference type="PANTHER" id="PTHR48070:SF6">
    <property type="entry name" value="ESTERASE OVCA2"/>
    <property type="match status" value="1"/>
</dbReference>
<keyword evidence="4" id="KW-1185">Reference proteome</keyword>
<dbReference type="GO" id="GO:0005737">
    <property type="term" value="C:cytoplasm"/>
    <property type="evidence" value="ECO:0007669"/>
    <property type="project" value="TreeGrafter"/>
</dbReference>
<dbReference type="SUPFAM" id="SSF53474">
    <property type="entry name" value="alpha/beta-Hydrolases"/>
    <property type="match status" value="1"/>
</dbReference>
<dbReference type="InterPro" id="IPR029058">
    <property type="entry name" value="AB_hydrolase_fold"/>
</dbReference>
<gene>
    <name evidence="3" type="ORF">Aspvir_001990</name>
</gene>
<comment type="caution">
    <text evidence="3">The sequence shown here is derived from an EMBL/GenBank/DDBJ whole genome shotgun (WGS) entry which is preliminary data.</text>
</comment>
<dbReference type="Gene3D" id="3.40.50.1820">
    <property type="entry name" value="alpha/beta hydrolase"/>
    <property type="match status" value="1"/>
</dbReference>
<accession>A0A9P3F5F4</accession>
<dbReference type="RefSeq" id="XP_043129528.1">
    <property type="nucleotide sequence ID" value="XM_043273593.1"/>
</dbReference>
<evidence type="ECO:0000313" key="4">
    <source>
        <dbReference type="Proteomes" id="UP000710440"/>
    </source>
</evidence>
<dbReference type="GO" id="GO:0005634">
    <property type="term" value="C:nucleus"/>
    <property type="evidence" value="ECO:0007669"/>
    <property type="project" value="TreeGrafter"/>
</dbReference>
<dbReference type="Proteomes" id="UP000710440">
    <property type="component" value="Unassembled WGS sequence"/>
</dbReference>
<organism evidence="3 4">
    <name type="scientific">Aspergillus viridinutans</name>
    <dbReference type="NCBI Taxonomy" id="75553"/>
    <lineage>
        <taxon>Eukaryota</taxon>
        <taxon>Fungi</taxon>
        <taxon>Dikarya</taxon>
        <taxon>Ascomycota</taxon>
        <taxon>Pezizomycotina</taxon>
        <taxon>Eurotiomycetes</taxon>
        <taxon>Eurotiomycetidae</taxon>
        <taxon>Eurotiales</taxon>
        <taxon>Aspergillaceae</taxon>
        <taxon>Aspergillus</taxon>
        <taxon>Aspergillus subgen. Fumigati</taxon>
    </lineage>
</organism>
<dbReference type="GeneID" id="66929972"/>
<reference evidence="3 4" key="1">
    <citation type="submission" date="2021-02" db="EMBL/GenBank/DDBJ databases">
        <title>Pan-genome distribution and transcriptional activeness of fungal secondary metabolism genes in Aspergillus section Fumigati.</title>
        <authorList>
            <person name="Takahashi H."/>
            <person name="Umemura M."/>
            <person name="Ninomiya A."/>
            <person name="Kusuya Y."/>
            <person name="Urayama S."/>
            <person name="Shimizu M."/>
            <person name="Watanabe A."/>
            <person name="Kamei K."/>
            <person name="Yaguchi T."/>
            <person name="Hagiwara D."/>
        </authorList>
    </citation>
    <scope>NUCLEOTIDE SEQUENCE [LARGE SCALE GENOMIC DNA]</scope>
    <source>
        <strain evidence="3 4">IFM 47045</strain>
    </source>
</reference>
<dbReference type="GO" id="GO:0019748">
    <property type="term" value="P:secondary metabolic process"/>
    <property type="evidence" value="ECO:0007669"/>
    <property type="project" value="TreeGrafter"/>
</dbReference>